<dbReference type="Pfam" id="PF02107">
    <property type="entry name" value="FlgH"/>
    <property type="match status" value="1"/>
</dbReference>
<keyword evidence="9" id="KW-0966">Cell projection</keyword>
<evidence type="ECO:0000256" key="5">
    <source>
        <dbReference type="ARBA" id="ARBA00023143"/>
    </source>
</evidence>
<evidence type="ECO:0000256" key="6">
    <source>
        <dbReference type="ARBA" id="ARBA00023237"/>
    </source>
</evidence>
<keyword evidence="9" id="KW-0969">Cilium</keyword>
<dbReference type="PANTHER" id="PTHR34933">
    <property type="entry name" value="FLAGELLAR L-RING PROTEIN"/>
    <property type="match status" value="1"/>
</dbReference>
<dbReference type="OrthoDB" id="9789227at2"/>
<dbReference type="PANTHER" id="PTHR34933:SF1">
    <property type="entry name" value="FLAGELLAR L-RING PROTEIN"/>
    <property type="match status" value="1"/>
</dbReference>
<evidence type="ECO:0000313" key="10">
    <source>
        <dbReference type="Proteomes" id="UP000294614"/>
    </source>
</evidence>
<name>A0A4R1KC70_9BACT</name>
<accession>A0A4R1KC70</accession>
<feature type="signal peptide" evidence="8">
    <location>
        <begin position="1"/>
        <end position="22"/>
    </location>
</feature>
<dbReference type="GO" id="GO:0009427">
    <property type="term" value="C:bacterial-type flagellum basal body, distal rod, L ring"/>
    <property type="evidence" value="ECO:0007669"/>
    <property type="project" value="InterPro"/>
</dbReference>
<evidence type="ECO:0000256" key="2">
    <source>
        <dbReference type="ARBA" id="ARBA00006929"/>
    </source>
</evidence>
<keyword evidence="7" id="KW-0449">Lipoprotein</keyword>
<sequence length="239" mass="25501">MIKNALLMLVLTALLTAGCAKKPTFENDALANSYKKELEDYKRMQESKRPTASLWTDTASQSSLFLDYKGRHIGDIITVNIVESSSATNSNSTSTAKSQAASSTLTNLMGLSANLGVTNLLGTGNALNLDNSLNSSNTFQGNGAKSKTDRVTGTIAARVLEVLPSGNLVIEGHREIIVDNEKQTITLSGIVRQKDIAADNTVESIAIADAKIAYSGSGMLSDANKPGWLMTLVNWIMPF</sequence>
<evidence type="ECO:0000313" key="9">
    <source>
        <dbReference type="EMBL" id="TCK62112.1"/>
    </source>
</evidence>
<dbReference type="GO" id="GO:0009279">
    <property type="term" value="C:cell outer membrane"/>
    <property type="evidence" value="ECO:0007669"/>
    <property type="project" value="UniProtKB-SubCell"/>
</dbReference>
<comment type="subunit">
    <text evidence="7">The basal body constitutes a major portion of the flagellar organelle and consists of four rings (L,P,S, and M) mounted on a central rod.</text>
</comment>
<dbReference type="Proteomes" id="UP000294614">
    <property type="component" value="Unassembled WGS sequence"/>
</dbReference>
<comment type="subcellular location">
    <subcellularLocation>
        <location evidence="7">Cell outer membrane</location>
        <topology evidence="7">Lipid-anchor</topology>
    </subcellularLocation>
    <subcellularLocation>
        <location evidence="7">Bacterial flagellum basal body</location>
    </subcellularLocation>
</comment>
<dbReference type="InterPro" id="IPR000527">
    <property type="entry name" value="Flag_Lring"/>
</dbReference>
<gene>
    <name evidence="7" type="primary">flgH</name>
    <name evidence="9" type="ORF">C8D98_0622</name>
</gene>
<evidence type="ECO:0000256" key="4">
    <source>
        <dbReference type="ARBA" id="ARBA00023136"/>
    </source>
</evidence>
<protein>
    <recommendedName>
        <fullName evidence="7">Flagellar L-ring protein</fullName>
    </recommendedName>
    <alternativeName>
        <fullName evidence="7">Basal body L-ring protein</fullName>
    </alternativeName>
</protein>
<evidence type="ECO:0000256" key="7">
    <source>
        <dbReference type="HAMAP-Rule" id="MF_00415"/>
    </source>
</evidence>
<dbReference type="PROSITE" id="PS51257">
    <property type="entry name" value="PROKAR_LIPOPROTEIN"/>
    <property type="match status" value="1"/>
</dbReference>
<dbReference type="AlphaFoldDB" id="A0A4R1KC70"/>
<evidence type="ECO:0000256" key="3">
    <source>
        <dbReference type="ARBA" id="ARBA00022729"/>
    </source>
</evidence>
<keyword evidence="10" id="KW-1185">Reference proteome</keyword>
<evidence type="ECO:0000256" key="8">
    <source>
        <dbReference type="SAM" id="SignalP"/>
    </source>
</evidence>
<keyword evidence="5 7" id="KW-0975">Bacterial flagellum</keyword>
<dbReference type="EMBL" id="SMGG01000003">
    <property type="protein sequence ID" value="TCK62112.1"/>
    <property type="molecule type" value="Genomic_DNA"/>
</dbReference>
<reference evidence="9 10" key="1">
    <citation type="submission" date="2019-03" db="EMBL/GenBank/DDBJ databases">
        <title>Genomic Encyclopedia of Type Strains, Phase IV (KMG-IV): sequencing the most valuable type-strain genomes for metagenomic binning, comparative biology and taxonomic classification.</title>
        <authorList>
            <person name="Goeker M."/>
        </authorList>
    </citation>
    <scope>NUCLEOTIDE SEQUENCE [LARGE SCALE GENOMIC DNA]</scope>
    <source>
        <strain evidence="9 10">DSM 24984</strain>
    </source>
</reference>
<dbReference type="GO" id="GO:0071973">
    <property type="term" value="P:bacterial-type flagellum-dependent cell motility"/>
    <property type="evidence" value="ECO:0007669"/>
    <property type="project" value="InterPro"/>
</dbReference>
<keyword evidence="4 7" id="KW-0472">Membrane</keyword>
<proteinExistence type="inferred from homology"/>
<comment type="function">
    <text evidence="1 7">Assembles around the rod to form the L-ring and probably protects the motor/basal body from shearing forces during rotation.</text>
</comment>
<dbReference type="RefSeq" id="WP_132871920.1">
    <property type="nucleotide sequence ID" value="NZ_SMGG01000003.1"/>
</dbReference>
<feature type="chain" id="PRO_5020923984" description="Flagellar L-ring protein" evidence="8">
    <location>
        <begin position="23"/>
        <end position="239"/>
    </location>
</feature>
<comment type="caution">
    <text evidence="9">The sequence shown here is derived from an EMBL/GenBank/DDBJ whole genome shotgun (WGS) entry which is preliminary data.</text>
</comment>
<evidence type="ECO:0000256" key="1">
    <source>
        <dbReference type="ARBA" id="ARBA00002591"/>
    </source>
</evidence>
<keyword evidence="3 7" id="KW-0732">Signal</keyword>
<dbReference type="GO" id="GO:0003774">
    <property type="term" value="F:cytoskeletal motor activity"/>
    <property type="evidence" value="ECO:0007669"/>
    <property type="project" value="InterPro"/>
</dbReference>
<dbReference type="HAMAP" id="MF_00415">
    <property type="entry name" value="FlgH"/>
    <property type="match status" value="1"/>
</dbReference>
<comment type="similarity">
    <text evidence="2 7">Belongs to the FlgH family.</text>
</comment>
<dbReference type="PRINTS" id="PR01008">
    <property type="entry name" value="FLGLRINGFLGH"/>
</dbReference>
<keyword evidence="9" id="KW-0282">Flagellum</keyword>
<organism evidence="9 10">
    <name type="scientific">Seleniivibrio woodruffii</name>
    <dbReference type="NCBI Taxonomy" id="1078050"/>
    <lineage>
        <taxon>Bacteria</taxon>
        <taxon>Pseudomonadati</taxon>
        <taxon>Deferribacterota</taxon>
        <taxon>Deferribacteres</taxon>
        <taxon>Deferribacterales</taxon>
        <taxon>Geovibrionaceae</taxon>
        <taxon>Seleniivibrio</taxon>
    </lineage>
</organism>
<keyword evidence="6 7" id="KW-0998">Cell outer membrane</keyword>